<protein>
    <submittedName>
        <fullName evidence="2">DUF2804 domain-containing protein</fullName>
    </submittedName>
</protein>
<keyword evidence="3" id="KW-1185">Reference proteome</keyword>
<evidence type="ECO:0000256" key="1">
    <source>
        <dbReference type="SAM" id="MobiDB-lite"/>
    </source>
</evidence>
<gene>
    <name evidence="2" type="ORF">JY572_21670</name>
</gene>
<evidence type="ECO:0000313" key="2">
    <source>
        <dbReference type="EMBL" id="QSQ11034.1"/>
    </source>
</evidence>
<sequence length="364" mass="40425">MTPESDARLPLAPTSLATPNGEPRFGTYQGELPEVDLASLQGPWAVSAMYPLRRSWWHSALVATPDVFALFSVMNLGYTARAYMVALDLRERTPLCDVTFPGQRIEAAAAEELRAMRARPGTDLGNSFKTVGGSLSMHQGAADERYRVDVDISRIRARSPLHGVRWSGELGTTESPPAMTVISPVDSDHCRVDVTMKRACLSSFGSLEAGGKHFHLEGGLGGLDYTQNCLTRHQAWHWAFATGRLADGTPLGLNLREDFMPMDPVARENVLWLGDHVYTLPPVHFEFIDMKLMAPWRVTSEDGSVDLRFQPFYIHSEHHEEPLCHSKFEQPIGFFEGTVNLGGRTLQLSGIPGVTQKQYRDVMM</sequence>
<accession>A0ABX7MXW2</accession>
<dbReference type="PANTHER" id="PTHR35868">
    <property type="entry name" value="DUF2804 DOMAIN-CONTAINING PROTEIN-RELATED"/>
    <property type="match status" value="1"/>
</dbReference>
<proteinExistence type="predicted"/>
<feature type="region of interest" description="Disordered" evidence="1">
    <location>
        <begin position="1"/>
        <end position="23"/>
    </location>
</feature>
<dbReference type="InterPro" id="IPR021243">
    <property type="entry name" value="DUF2804"/>
</dbReference>
<dbReference type="PANTHER" id="PTHR35868:SF4">
    <property type="entry name" value="DUF2804 DOMAIN-CONTAINING PROTEIN"/>
    <property type="match status" value="1"/>
</dbReference>
<dbReference type="Pfam" id="PF10974">
    <property type="entry name" value="DUF2804"/>
    <property type="match status" value="1"/>
</dbReference>
<organism evidence="2 3">
    <name type="scientific">Myxococcus landrumensis</name>
    <dbReference type="NCBI Taxonomy" id="2813577"/>
    <lineage>
        <taxon>Bacteria</taxon>
        <taxon>Pseudomonadati</taxon>
        <taxon>Myxococcota</taxon>
        <taxon>Myxococcia</taxon>
        <taxon>Myxococcales</taxon>
        <taxon>Cystobacterineae</taxon>
        <taxon>Myxococcaceae</taxon>
        <taxon>Myxococcus</taxon>
    </lineage>
</organism>
<dbReference type="EMBL" id="CP071091">
    <property type="protein sequence ID" value="QSQ11034.1"/>
    <property type="molecule type" value="Genomic_DNA"/>
</dbReference>
<name>A0ABX7MXW2_9BACT</name>
<reference evidence="2 3" key="1">
    <citation type="submission" date="2021-02" db="EMBL/GenBank/DDBJ databases">
        <title>De Novo genome assembly of isolated myxobacteria.</title>
        <authorList>
            <person name="Stevens D.C."/>
        </authorList>
    </citation>
    <scope>NUCLEOTIDE SEQUENCE [LARGE SCALE GENOMIC DNA]</scope>
    <source>
        <strain evidence="2 3">SCHIC003</strain>
    </source>
</reference>
<dbReference type="Proteomes" id="UP000663090">
    <property type="component" value="Chromosome"/>
</dbReference>
<evidence type="ECO:0000313" key="3">
    <source>
        <dbReference type="Proteomes" id="UP000663090"/>
    </source>
</evidence>
<dbReference type="RefSeq" id="WP_206712794.1">
    <property type="nucleotide sequence ID" value="NZ_CP071091.1"/>
</dbReference>